<proteinExistence type="predicted"/>
<accession>A0ABY6HVR2</accession>
<organism evidence="2 3">
    <name type="scientific">Candidatus Lokiarchaeum ossiferum</name>
    <dbReference type="NCBI Taxonomy" id="2951803"/>
    <lineage>
        <taxon>Archaea</taxon>
        <taxon>Promethearchaeati</taxon>
        <taxon>Promethearchaeota</taxon>
        <taxon>Promethearchaeia</taxon>
        <taxon>Promethearchaeales</taxon>
        <taxon>Promethearchaeaceae</taxon>
        <taxon>Candidatus Lokiarchaeum</taxon>
    </lineage>
</organism>
<keyword evidence="1" id="KW-0812">Transmembrane</keyword>
<keyword evidence="1" id="KW-0472">Membrane</keyword>
<name>A0ABY6HVR2_9ARCH</name>
<protein>
    <submittedName>
        <fullName evidence="2">Uncharacterized protein</fullName>
    </submittedName>
</protein>
<keyword evidence="3" id="KW-1185">Reference proteome</keyword>
<dbReference type="EMBL" id="CP104013">
    <property type="protein sequence ID" value="UYP46447.1"/>
    <property type="molecule type" value="Genomic_DNA"/>
</dbReference>
<keyword evidence="1" id="KW-1133">Transmembrane helix</keyword>
<gene>
    <name evidence="2" type="ORF">NEF87_002732</name>
</gene>
<dbReference type="Proteomes" id="UP001208689">
    <property type="component" value="Chromosome"/>
</dbReference>
<sequence>MMSRKSISISILLLFSVSIISSSILMGSAQSGNWSRTEIISNNLSNSPEINGNIDDSWLAEGINSSVCYLDLQFKLFVQHDENNLYFLIETDFICTSSSETFSIQISSDNSSENFYDKKQITMLNADEKGNETSTSQDLFLSDGEYVTDSDASSTVSFEGKARYSNTTNPETRYYEFKVKSNSTNSSQDAIIVGRGTYAIKVGLNFTNEVIYESDPLLIQIGRESSATDDTVIEVDINVEKYIIIVMISVSSIFVVYGLVLMSSKSKVGEIREGGK</sequence>
<feature type="transmembrane region" description="Helical" evidence="1">
    <location>
        <begin position="242"/>
        <end position="262"/>
    </location>
</feature>
<evidence type="ECO:0000256" key="1">
    <source>
        <dbReference type="SAM" id="Phobius"/>
    </source>
</evidence>
<evidence type="ECO:0000313" key="2">
    <source>
        <dbReference type="EMBL" id="UYP46447.1"/>
    </source>
</evidence>
<reference evidence="2" key="1">
    <citation type="submission" date="2022-09" db="EMBL/GenBank/DDBJ databases">
        <title>Actin cytoskeleton and complex cell architecture in an #Asgard archaeon.</title>
        <authorList>
            <person name="Ponce Toledo R.I."/>
            <person name="Schleper C."/>
            <person name="Rodrigues Oliveira T."/>
            <person name="Wollweber F."/>
            <person name="Xu J."/>
            <person name="Rittmann S."/>
            <person name="Klingl A."/>
            <person name="Pilhofer M."/>
        </authorList>
    </citation>
    <scope>NUCLEOTIDE SEQUENCE</scope>
    <source>
        <strain evidence="2">B-35</strain>
    </source>
</reference>
<evidence type="ECO:0000313" key="3">
    <source>
        <dbReference type="Proteomes" id="UP001208689"/>
    </source>
</evidence>